<dbReference type="InterPro" id="IPR043504">
    <property type="entry name" value="Peptidase_S1_PA_chymotrypsin"/>
</dbReference>
<reference evidence="2" key="2">
    <citation type="submission" date="2025-08" db="UniProtKB">
        <authorList>
            <consortium name="Ensembl"/>
        </authorList>
    </citation>
    <scope>IDENTIFICATION</scope>
</reference>
<proteinExistence type="predicted"/>
<evidence type="ECO:0000313" key="3">
    <source>
        <dbReference type="Proteomes" id="UP000007875"/>
    </source>
</evidence>
<name>H2ZLG2_CIOSA</name>
<keyword evidence="3" id="KW-1185">Reference proteome</keyword>
<dbReference type="Gene3D" id="2.40.10.10">
    <property type="entry name" value="Trypsin-like serine proteases"/>
    <property type="match status" value="2"/>
</dbReference>
<dbReference type="AlphaFoldDB" id="H2ZLG2"/>
<dbReference type="InParanoid" id="H2ZLG2"/>
<feature type="compositionally biased region" description="Basic and acidic residues" evidence="1">
    <location>
        <begin position="20"/>
        <end position="34"/>
    </location>
</feature>
<dbReference type="InterPro" id="IPR009003">
    <property type="entry name" value="Peptidase_S1_PA"/>
</dbReference>
<organism evidence="2 3">
    <name type="scientific">Ciona savignyi</name>
    <name type="common">Pacific transparent sea squirt</name>
    <dbReference type="NCBI Taxonomy" id="51511"/>
    <lineage>
        <taxon>Eukaryota</taxon>
        <taxon>Metazoa</taxon>
        <taxon>Chordata</taxon>
        <taxon>Tunicata</taxon>
        <taxon>Ascidiacea</taxon>
        <taxon>Phlebobranchia</taxon>
        <taxon>Cionidae</taxon>
        <taxon>Ciona</taxon>
    </lineage>
</organism>
<dbReference type="PANTHER" id="PTHR43019">
    <property type="entry name" value="SERINE ENDOPROTEASE DEGS"/>
    <property type="match status" value="1"/>
</dbReference>
<protein>
    <recommendedName>
        <fullName evidence="4">Peptidase S1 domain-containing protein</fullName>
    </recommendedName>
</protein>
<accession>H2ZLG2</accession>
<evidence type="ECO:0000313" key="2">
    <source>
        <dbReference type="Ensembl" id="ENSCSAVP00000018428.1"/>
    </source>
</evidence>
<dbReference type="Proteomes" id="UP000007875">
    <property type="component" value="Unassembled WGS sequence"/>
</dbReference>
<dbReference type="HOGENOM" id="CLU_778346_0_0_1"/>
<dbReference type="Ensembl" id="ENSCSAVT00000018628.1">
    <property type="protein sequence ID" value="ENSCSAVP00000018428.1"/>
    <property type="gene ID" value="ENSCSAVG00000010819.1"/>
</dbReference>
<dbReference type="SUPFAM" id="SSF50494">
    <property type="entry name" value="Trypsin-like serine proteases"/>
    <property type="match status" value="1"/>
</dbReference>
<feature type="region of interest" description="Disordered" evidence="1">
    <location>
        <begin position="1"/>
        <end position="41"/>
    </location>
</feature>
<reference evidence="3" key="1">
    <citation type="submission" date="2003-08" db="EMBL/GenBank/DDBJ databases">
        <authorList>
            <person name="Birren B."/>
            <person name="Nusbaum C."/>
            <person name="Abebe A."/>
            <person name="Abouelleil A."/>
            <person name="Adekoya E."/>
            <person name="Ait-zahra M."/>
            <person name="Allen N."/>
            <person name="Allen T."/>
            <person name="An P."/>
            <person name="Anderson M."/>
            <person name="Anderson S."/>
            <person name="Arachchi H."/>
            <person name="Armbruster J."/>
            <person name="Bachantsang P."/>
            <person name="Baldwin J."/>
            <person name="Barry A."/>
            <person name="Bayul T."/>
            <person name="Blitshsteyn B."/>
            <person name="Bloom T."/>
            <person name="Blye J."/>
            <person name="Boguslavskiy L."/>
            <person name="Borowsky M."/>
            <person name="Boukhgalter B."/>
            <person name="Brunache A."/>
            <person name="Butler J."/>
            <person name="Calixte N."/>
            <person name="Calvo S."/>
            <person name="Camarata J."/>
            <person name="Campo K."/>
            <person name="Chang J."/>
            <person name="Cheshatsang Y."/>
            <person name="Citroen M."/>
            <person name="Collymore A."/>
            <person name="Considine T."/>
            <person name="Cook A."/>
            <person name="Cooke P."/>
            <person name="Corum B."/>
            <person name="Cuomo C."/>
            <person name="David R."/>
            <person name="Dawoe T."/>
            <person name="Degray S."/>
            <person name="Dodge S."/>
            <person name="Dooley K."/>
            <person name="Dorje P."/>
            <person name="Dorjee K."/>
            <person name="Dorris L."/>
            <person name="Duffey N."/>
            <person name="Dupes A."/>
            <person name="Elkins T."/>
            <person name="Engels R."/>
            <person name="Erickson J."/>
            <person name="Farina A."/>
            <person name="Faro S."/>
            <person name="Ferreira P."/>
            <person name="Fischer H."/>
            <person name="Fitzgerald M."/>
            <person name="Foley K."/>
            <person name="Gage D."/>
            <person name="Galagan J."/>
            <person name="Gearin G."/>
            <person name="Gnerre S."/>
            <person name="Gnirke A."/>
            <person name="Goyette A."/>
            <person name="Graham J."/>
            <person name="Grandbois E."/>
            <person name="Gyaltsen K."/>
            <person name="Hafez N."/>
            <person name="Hagopian D."/>
            <person name="Hagos B."/>
            <person name="Hall J."/>
            <person name="Hatcher B."/>
            <person name="Heller A."/>
            <person name="Higgins H."/>
            <person name="Honan T."/>
            <person name="Horn A."/>
            <person name="Houde N."/>
            <person name="Hughes L."/>
            <person name="Hulme W."/>
            <person name="Husby E."/>
            <person name="Iliev I."/>
            <person name="Jaffe D."/>
            <person name="Jones C."/>
            <person name="Kamal M."/>
            <person name="Kamat A."/>
            <person name="Kamvysselis M."/>
            <person name="Karlsson E."/>
            <person name="Kells C."/>
            <person name="Kieu A."/>
            <person name="Kisner P."/>
            <person name="Kodira C."/>
            <person name="Kulbokas E."/>
            <person name="Labutti K."/>
            <person name="Lama D."/>
            <person name="Landers T."/>
            <person name="Leger J."/>
            <person name="Levine S."/>
            <person name="Lewis D."/>
            <person name="Lewis T."/>
            <person name="Lindblad-toh K."/>
            <person name="Liu X."/>
            <person name="Lokyitsang T."/>
            <person name="Lokyitsang Y."/>
            <person name="Lucien O."/>
            <person name="Lui A."/>
            <person name="Ma L.J."/>
            <person name="Mabbitt R."/>
            <person name="Macdonald J."/>
            <person name="Maclean C."/>
            <person name="Major J."/>
            <person name="Manning J."/>
            <person name="Marabella R."/>
            <person name="Maru K."/>
            <person name="Matthews C."/>
            <person name="Mauceli E."/>
            <person name="Mccarthy M."/>
            <person name="Mcdonough S."/>
            <person name="Mcghee T."/>
            <person name="Meldrim J."/>
            <person name="Meneus L."/>
            <person name="Mesirov J."/>
            <person name="Mihalev A."/>
            <person name="Mihova T."/>
            <person name="Mikkelsen T."/>
            <person name="Mlenga V."/>
            <person name="Moru K."/>
            <person name="Mozes J."/>
            <person name="Mulrain L."/>
            <person name="Munson G."/>
            <person name="Naylor J."/>
            <person name="Newes C."/>
            <person name="Nguyen C."/>
            <person name="Nguyen N."/>
            <person name="Nguyen T."/>
            <person name="Nicol R."/>
            <person name="Nielsen C."/>
            <person name="Nizzari M."/>
            <person name="Norbu C."/>
            <person name="Norbu N."/>
            <person name="O'donnell P."/>
            <person name="Okoawo O."/>
            <person name="O'leary S."/>
            <person name="Omotosho B."/>
            <person name="O'neill K."/>
            <person name="Osman S."/>
            <person name="Parker S."/>
            <person name="Perrin D."/>
            <person name="Phunkhang P."/>
            <person name="Piqani B."/>
            <person name="Purcell S."/>
            <person name="Rachupka T."/>
            <person name="Ramasamy U."/>
            <person name="Rameau R."/>
            <person name="Ray V."/>
            <person name="Raymond C."/>
            <person name="Retta R."/>
            <person name="Richardson S."/>
            <person name="Rise C."/>
            <person name="Rodriguez J."/>
            <person name="Rogers J."/>
            <person name="Rogov P."/>
            <person name="Rutman M."/>
            <person name="Schupbach R."/>
            <person name="Seaman C."/>
            <person name="Settipalli S."/>
            <person name="Sharpe T."/>
            <person name="Sheridan J."/>
            <person name="Sherpa N."/>
            <person name="Shi J."/>
            <person name="Smirnov S."/>
            <person name="Smith C."/>
            <person name="Sougnez C."/>
            <person name="Spencer B."/>
            <person name="Stalker J."/>
            <person name="Stange-thomann N."/>
            <person name="Stavropoulos S."/>
            <person name="Stetson K."/>
            <person name="Stone C."/>
            <person name="Stone S."/>
            <person name="Stubbs M."/>
            <person name="Talamas J."/>
            <person name="Tchuinga P."/>
            <person name="Tenzing P."/>
            <person name="Tesfaye S."/>
            <person name="Theodore J."/>
            <person name="Thoulutsang Y."/>
            <person name="Topham K."/>
            <person name="Towey S."/>
            <person name="Tsamla T."/>
            <person name="Tsomo N."/>
            <person name="Vallee D."/>
            <person name="Vassiliev H."/>
            <person name="Venkataraman V."/>
            <person name="Vinson J."/>
            <person name="Vo A."/>
            <person name="Wade C."/>
            <person name="Wang S."/>
            <person name="Wangchuk T."/>
            <person name="Wangdi T."/>
            <person name="Whittaker C."/>
            <person name="Wilkinson J."/>
            <person name="Wu Y."/>
            <person name="Wyman D."/>
            <person name="Yadav S."/>
            <person name="Yang S."/>
            <person name="Yang X."/>
            <person name="Yeager S."/>
            <person name="Yee E."/>
            <person name="Young G."/>
            <person name="Zainoun J."/>
            <person name="Zembeck L."/>
            <person name="Zimmer A."/>
            <person name="Zody M."/>
            <person name="Lander E."/>
        </authorList>
    </citation>
    <scope>NUCLEOTIDE SEQUENCE [LARGE SCALE GENOMIC DNA]</scope>
</reference>
<evidence type="ECO:0008006" key="4">
    <source>
        <dbReference type="Google" id="ProtNLM"/>
    </source>
</evidence>
<dbReference type="PANTHER" id="PTHR43019:SF23">
    <property type="entry name" value="PROTEASE DO-LIKE 5, CHLOROPLASTIC"/>
    <property type="match status" value="1"/>
</dbReference>
<evidence type="ECO:0000256" key="1">
    <source>
        <dbReference type="SAM" id="MobiDB-lite"/>
    </source>
</evidence>
<sequence>MSLNNNQPFGKDPDGNILNEKNDNRQSNVKDDFPPQRINATSNEELNLEQKVNRIEEKLDCLQTTCYGIITKLDNLDKSFTQMKVETKQLINALASSTRNEINNTSTKAVEDEYLSRTIATCKEASVMIFKKTENSHKLLGSGFIVDIEEFPNINNRVDGVDCCCILTAKHVVQDFLKVPLNLCVEHNEWPAGGGIEVQKIVPDLEYDVAILWVKKECCSGKPIMLCDNETKLGYGQQIRIIATSNPENPHRVLTGNISDPKNKKTNPYDGELFVNYIDCNIRGQEGFSGCPGITADGKVFGMLKCWDKDEELTLFIPAETLRKVLAQEHNRVVSDYIQTCNTSAKRHRTNPPSVS</sequence>
<reference evidence="2" key="3">
    <citation type="submission" date="2025-09" db="UniProtKB">
        <authorList>
            <consortium name="Ensembl"/>
        </authorList>
    </citation>
    <scope>IDENTIFICATION</scope>
</reference>
<dbReference type="Pfam" id="PF13365">
    <property type="entry name" value="Trypsin_2"/>
    <property type="match status" value="1"/>
</dbReference>